<dbReference type="Gene3D" id="1.20.5.170">
    <property type="match status" value="1"/>
</dbReference>
<dbReference type="InterPro" id="IPR004827">
    <property type="entry name" value="bZIP"/>
</dbReference>
<dbReference type="RefSeq" id="XP_001264117.1">
    <property type="nucleotide sequence ID" value="XM_001264116.1"/>
</dbReference>
<evidence type="ECO:0000259" key="2">
    <source>
        <dbReference type="PROSITE" id="PS50217"/>
    </source>
</evidence>
<feature type="compositionally biased region" description="Basic and acidic residues" evidence="1">
    <location>
        <begin position="308"/>
        <end position="325"/>
    </location>
</feature>
<dbReference type="Proteomes" id="UP000006702">
    <property type="component" value="Unassembled WGS sequence"/>
</dbReference>
<dbReference type="CDD" id="cd14810">
    <property type="entry name" value="bZIP_u1"/>
    <property type="match status" value="1"/>
</dbReference>
<dbReference type="VEuPathDB" id="FungiDB:NFIA_008980"/>
<gene>
    <name evidence="3" type="ORF">NFIA_008980</name>
</gene>
<dbReference type="PANTHER" id="PTHR37616">
    <property type="entry name" value="BZIP TRANSCRIPTION FACTOR 60-LIKE"/>
    <property type="match status" value="1"/>
</dbReference>
<reference evidence="4" key="1">
    <citation type="journal article" date="2008" name="PLoS Genet.">
        <title>Genomic islands in the pathogenic filamentous fungus Aspergillus fumigatus.</title>
        <authorList>
            <person name="Fedorova N.D."/>
            <person name="Khaldi N."/>
            <person name="Joardar V.S."/>
            <person name="Maiti R."/>
            <person name="Amedeo P."/>
            <person name="Anderson M.J."/>
            <person name="Crabtree J."/>
            <person name="Silva J.C."/>
            <person name="Badger J.H."/>
            <person name="Albarraq A."/>
            <person name="Angiuoli S."/>
            <person name="Bussey H."/>
            <person name="Bowyer P."/>
            <person name="Cotty P.J."/>
            <person name="Dyer P.S."/>
            <person name="Egan A."/>
            <person name="Galens K."/>
            <person name="Fraser-Liggett C.M."/>
            <person name="Haas B.J."/>
            <person name="Inman J.M."/>
            <person name="Kent R."/>
            <person name="Lemieux S."/>
            <person name="Malavazi I."/>
            <person name="Orvis J."/>
            <person name="Roemer T."/>
            <person name="Ronning C.M."/>
            <person name="Sundaram J.P."/>
            <person name="Sutton G."/>
            <person name="Turner G."/>
            <person name="Venter J.C."/>
            <person name="White O.R."/>
            <person name="Whitty B.R."/>
            <person name="Youngman P."/>
            <person name="Wolfe K.H."/>
            <person name="Goldman G.H."/>
            <person name="Wortman J.R."/>
            <person name="Jiang B."/>
            <person name="Denning D.W."/>
            <person name="Nierman W.C."/>
        </authorList>
    </citation>
    <scope>NUCLEOTIDE SEQUENCE [LARGE SCALE GENOMIC DNA]</scope>
    <source>
        <strain evidence="4">ATCC 1020 / DSM 3700 / CBS 544.65 / FGSC A1164 / JCM 1740 / NRRL 181 / WB 181</strain>
    </source>
</reference>
<feature type="compositionally biased region" description="Low complexity" evidence="1">
    <location>
        <begin position="405"/>
        <end position="443"/>
    </location>
</feature>
<dbReference type="SUPFAM" id="SSF57959">
    <property type="entry name" value="Leucine zipper domain"/>
    <property type="match status" value="1"/>
</dbReference>
<feature type="compositionally biased region" description="Low complexity" evidence="1">
    <location>
        <begin position="206"/>
        <end position="224"/>
    </location>
</feature>
<dbReference type="Pfam" id="PF00170">
    <property type="entry name" value="bZIP_1"/>
    <property type="match status" value="1"/>
</dbReference>
<dbReference type="GO" id="GO:0003700">
    <property type="term" value="F:DNA-binding transcription factor activity"/>
    <property type="evidence" value="ECO:0007669"/>
    <property type="project" value="InterPro"/>
</dbReference>
<dbReference type="GeneID" id="4591610"/>
<accession>A1D1C7</accession>
<dbReference type="PANTHER" id="PTHR37616:SF2">
    <property type="entry name" value="BZIP DOMAIN-CONTAINING PROTEIN"/>
    <property type="match status" value="1"/>
</dbReference>
<dbReference type="SMART" id="SM00338">
    <property type="entry name" value="BRLZ"/>
    <property type="match status" value="1"/>
</dbReference>
<feature type="domain" description="BZIP" evidence="2">
    <location>
        <begin position="318"/>
        <end position="381"/>
    </location>
</feature>
<dbReference type="AlphaFoldDB" id="A1D1C7"/>
<dbReference type="HOGENOM" id="CLU_020078_1_1_1"/>
<dbReference type="KEGG" id="nfi:NFIA_008980"/>
<name>A1D1C7_NEOFI</name>
<organism evidence="3 4">
    <name type="scientific">Neosartorya fischeri (strain ATCC 1020 / DSM 3700 / CBS 544.65 / FGSC A1164 / JCM 1740 / NRRL 181 / WB 181)</name>
    <name type="common">Aspergillus fischerianus</name>
    <dbReference type="NCBI Taxonomy" id="331117"/>
    <lineage>
        <taxon>Eukaryota</taxon>
        <taxon>Fungi</taxon>
        <taxon>Dikarya</taxon>
        <taxon>Ascomycota</taxon>
        <taxon>Pezizomycotina</taxon>
        <taxon>Eurotiomycetes</taxon>
        <taxon>Eurotiomycetidae</taxon>
        <taxon>Eurotiales</taxon>
        <taxon>Aspergillaceae</taxon>
        <taxon>Aspergillus</taxon>
        <taxon>Aspergillus subgen. Fumigati</taxon>
    </lineage>
</organism>
<sequence length="641" mass="70809">MATLAEPPTVMSSSTSPMPTVYEQDIDSFINLDQLTYTSAEPARPKAILASQPSLPSSDFTASDVRSATFAANGHSPMTFQGPSHQYEEHKQQTGLPPGALAQAMNFNQMAGVTFGNASPAYQMNGDMFASSHMKREETSFDFNNMSSRNPSEMDLESDGMGAVPYYLSPNVNKNQFIDPNALGGHEVVPAGPSTQVGRMYPGMHQQQAAMAKAAQQQQQQQQQKQHEILRQQQQQQQFQQQQQQPQQQQSQPPRATNPAVEERITRLLQQMRQNAMGAIEDTPSPSSSLPQMAKMKKDEQDMDEDERLLASEEGKKLSSKERRQLRNKVSARAFRSRRKEYIGQLESEVAARTNEAHELRLQNRVLYEENARLTDLARMLLSSPHFSQFLDEMSVNGVPAPNLPQSQTQVSQSQPQQQQQQQQQQQIKPQSQPQPMGQPPMQASIVRDATPNHGIPVPQNPQVGMVMVPNQPMDVSAMSLNNGAWNTGIDMSYGNTPVFAVLEVPEGPALDAEMLSGKSSTLFRTCLPEVSSAKDEIPMIERPPNTEEETNDSPVGVENPDIQLDESDPAFALFADSPAKASSSDSPVDFPCTIRSEKSTPAFELVVENESKATADRFVVLCNSMEAAFQRVSVMTSHLS</sequence>
<dbReference type="EMBL" id="DS027688">
    <property type="protein sequence ID" value="EAW22220.1"/>
    <property type="molecule type" value="Genomic_DNA"/>
</dbReference>
<evidence type="ECO:0000256" key="1">
    <source>
        <dbReference type="SAM" id="MobiDB-lite"/>
    </source>
</evidence>
<dbReference type="PROSITE" id="PS50217">
    <property type="entry name" value="BZIP"/>
    <property type="match status" value="1"/>
</dbReference>
<keyword evidence="4" id="KW-1185">Reference proteome</keyword>
<protein>
    <submittedName>
        <fullName evidence="3">BZIP transcription factor, putative</fullName>
    </submittedName>
</protein>
<feature type="region of interest" description="Disordered" evidence="1">
    <location>
        <begin position="205"/>
        <end position="260"/>
    </location>
</feature>
<feature type="region of interest" description="Disordered" evidence="1">
    <location>
        <begin position="279"/>
        <end position="331"/>
    </location>
</feature>
<evidence type="ECO:0000313" key="4">
    <source>
        <dbReference type="Proteomes" id="UP000006702"/>
    </source>
</evidence>
<feature type="compositionally biased region" description="Low complexity" evidence="1">
    <location>
        <begin position="231"/>
        <end position="252"/>
    </location>
</feature>
<evidence type="ECO:0000313" key="3">
    <source>
        <dbReference type="EMBL" id="EAW22220.1"/>
    </source>
</evidence>
<dbReference type="OrthoDB" id="5571888at2759"/>
<proteinExistence type="predicted"/>
<dbReference type="OMA" id="PSHNYDM"/>
<dbReference type="FunFam" id="1.20.5.170:FF:000031">
    <property type="entry name" value="BZIP transcription factor (MeaB)"/>
    <property type="match status" value="1"/>
</dbReference>
<feature type="region of interest" description="Disordered" evidence="1">
    <location>
        <begin position="398"/>
        <end position="456"/>
    </location>
</feature>
<dbReference type="eggNOG" id="ENOG502S357">
    <property type="taxonomic scope" value="Eukaryota"/>
</dbReference>
<dbReference type="InterPro" id="IPR046347">
    <property type="entry name" value="bZIP_sf"/>
</dbReference>